<dbReference type="HOGENOM" id="CLU_111585_5_3_2"/>
<feature type="domain" description="HTH hxlR-type" evidence="4">
    <location>
        <begin position="7"/>
        <end position="105"/>
    </location>
</feature>
<evidence type="ECO:0000256" key="3">
    <source>
        <dbReference type="ARBA" id="ARBA00023163"/>
    </source>
</evidence>
<dbReference type="OrthoDB" id="10490at2157"/>
<evidence type="ECO:0000313" key="6">
    <source>
        <dbReference type="Proteomes" id="UP000001024"/>
    </source>
</evidence>
<dbReference type="InterPro" id="IPR036388">
    <property type="entry name" value="WH-like_DNA-bd_sf"/>
</dbReference>
<dbReference type="PANTHER" id="PTHR33204">
    <property type="entry name" value="TRANSCRIPTIONAL REGULATOR, MARR FAMILY"/>
    <property type="match status" value="1"/>
</dbReference>
<dbReference type="GO" id="GO:0003677">
    <property type="term" value="F:DNA binding"/>
    <property type="evidence" value="ECO:0007669"/>
    <property type="project" value="UniProtKB-KW"/>
</dbReference>
<evidence type="ECO:0000256" key="2">
    <source>
        <dbReference type="ARBA" id="ARBA00023125"/>
    </source>
</evidence>
<dbReference type="EMBL" id="AL445063">
    <property type="protein sequence ID" value="CAC11278.1"/>
    <property type="molecule type" value="Genomic_DNA"/>
</dbReference>
<dbReference type="PaxDb" id="273075-Ta0131"/>
<dbReference type="PROSITE" id="PS51118">
    <property type="entry name" value="HTH_HXLR"/>
    <property type="match status" value="1"/>
</dbReference>
<gene>
    <name evidence="5" type="ordered locus">Ta0131</name>
</gene>
<dbReference type="Gene3D" id="1.10.10.10">
    <property type="entry name" value="Winged helix-like DNA-binding domain superfamily/Winged helix DNA-binding domain"/>
    <property type="match status" value="1"/>
</dbReference>
<dbReference type="STRING" id="273075.gene:9571345"/>
<keyword evidence="2" id="KW-0238">DNA-binding</keyword>
<dbReference type="InterPro" id="IPR036390">
    <property type="entry name" value="WH_DNA-bd_sf"/>
</dbReference>
<reference evidence="5 6" key="1">
    <citation type="journal article" date="2000" name="Nature">
        <title>The genome sequence of the thermoacidophilic scavenger Thermoplasma acidophilum.</title>
        <authorList>
            <person name="Ruepp A."/>
            <person name="Graml W."/>
            <person name="Santos-Martinez M.L."/>
            <person name="Koretke K.K."/>
            <person name="Volker C."/>
            <person name="Mewes H.W."/>
            <person name="Frishman D."/>
            <person name="Stocker S."/>
            <person name="Lupas A.N."/>
            <person name="Baumeister W."/>
        </authorList>
    </citation>
    <scope>NUCLEOTIDE SEQUENCE [LARGE SCALE GENOMIC DNA]</scope>
    <source>
        <strain evidence="6">ATCC 25905 / DSM 1728 / JCM 9062 / NBRC 15155 / AMRC-C165</strain>
    </source>
</reference>
<organism evidence="5 6">
    <name type="scientific">Thermoplasma acidophilum (strain ATCC 25905 / DSM 1728 / JCM 9062 / NBRC 15155 / AMRC-C165)</name>
    <dbReference type="NCBI Taxonomy" id="273075"/>
    <lineage>
        <taxon>Archaea</taxon>
        <taxon>Methanobacteriati</taxon>
        <taxon>Thermoplasmatota</taxon>
        <taxon>Thermoplasmata</taxon>
        <taxon>Thermoplasmatales</taxon>
        <taxon>Thermoplasmataceae</taxon>
        <taxon>Thermoplasma</taxon>
    </lineage>
</organism>
<keyword evidence="1" id="KW-0805">Transcription regulation</keyword>
<dbReference type="AlphaFoldDB" id="Q9HLU4"/>
<dbReference type="RefSeq" id="WP_010900558.1">
    <property type="nucleotide sequence ID" value="NC_002578.1"/>
</dbReference>
<sequence length="116" mass="13112">MDKGETCPIVEAIREVGNENDLLVIRFLSDGSLGFNDMLRMAGNMSPKTLSNTLKRLQEKGIIARNVVSTQPFRVMYSLTQKGMDLKVVLNDLKAWGSKWLMTYNSYYVTNSQDSL</sequence>
<dbReference type="SUPFAM" id="SSF46785">
    <property type="entry name" value="Winged helix' DNA-binding domain"/>
    <property type="match status" value="1"/>
</dbReference>
<dbReference type="InterPro" id="IPR011991">
    <property type="entry name" value="ArsR-like_HTH"/>
</dbReference>
<dbReference type="EnsemblBacteria" id="CAC11278">
    <property type="protein sequence ID" value="CAC11278"/>
    <property type="gene ID" value="CAC11278"/>
</dbReference>
<dbReference type="InParanoid" id="Q9HLU4"/>
<accession>Q9HLU4</accession>
<dbReference type="eggNOG" id="arCOG01057">
    <property type="taxonomic scope" value="Archaea"/>
</dbReference>
<evidence type="ECO:0000256" key="1">
    <source>
        <dbReference type="ARBA" id="ARBA00023015"/>
    </source>
</evidence>
<protein>
    <recommendedName>
        <fullName evidence="4">HTH hxlR-type domain-containing protein</fullName>
    </recommendedName>
</protein>
<keyword evidence="3" id="KW-0804">Transcription</keyword>
<evidence type="ECO:0000313" key="5">
    <source>
        <dbReference type="EMBL" id="CAC11278.1"/>
    </source>
</evidence>
<dbReference type="PANTHER" id="PTHR33204:SF18">
    <property type="entry name" value="TRANSCRIPTIONAL REGULATORY PROTEIN"/>
    <property type="match status" value="1"/>
</dbReference>
<evidence type="ECO:0000259" key="4">
    <source>
        <dbReference type="PROSITE" id="PS51118"/>
    </source>
</evidence>
<proteinExistence type="predicted"/>
<dbReference type="Proteomes" id="UP000001024">
    <property type="component" value="Chromosome"/>
</dbReference>
<name>Q9HLU4_THEAC</name>
<dbReference type="Pfam" id="PF01638">
    <property type="entry name" value="HxlR"/>
    <property type="match status" value="1"/>
</dbReference>
<dbReference type="KEGG" id="tac:Ta0131"/>
<dbReference type="CDD" id="cd00090">
    <property type="entry name" value="HTH_ARSR"/>
    <property type="match status" value="1"/>
</dbReference>
<dbReference type="InterPro" id="IPR002577">
    <property type="entry name" value="HTH_HxlR"/>
</dbReference>
<keyword evidence="6" id="KW-1185">Reference proteome</keyword>